<comment type="function">
    <text evidence="5">Catalyzes the conversion of 3'-phosphate to a 2',3'-cyclic phosphodiester at the end of RNA. The mechanism of action of the enzyme occurs in 3 steps: (A) adenylation of the enzyme by ATP; (B) transfer of adenylate to an RNA-N3'P to produce RNA-N3'PP5'A; (C) and attack of the adjacent 2'-hydroxyl on the 3'-phosphorus in the diester linkage to produce the cyclic end product. The biological role of this enzyme is unknown but it is likely to function in some aspects of cellular RNA processing.</text>
</comment>
<dbReference type="RefSeq" id="WP_012901191.1">
    <property type="nucleotide sequence ID" value="NC_013665.1"/>
</dbReference>
<dbReference type="Gene3D" id="3.65.10.20">
    <property type="entry name" value="RNA 3'-terminal phosphate cyclase domain"/>
    <property type="match status" value="1"/>
</dbReference>
<keyword evidence="3 5" id="KW-0436">Ligase</keyword>
<dbReference type="AlphaFoldDB" id="D1Z1E5"/>
<dbReference type="NCBIfam" id="TIGR03399">
    <property type="entry name" value="RNA_3prim_cycl"/>
    <property type="match status" value="1"/>
</dbReference>
<evidence type="ECO:0000313" key="9">
    <source>
        <dbReference type="EMBL" id="BAI62517.1"/>
    </source>
</evidence>
<dbReference type="STRING" id="304371.MCP_2445"/>
<feature type="domain" description="RNA 3'-terminal phosphate cyclase" evidence="7">
    <location>
        <begin position="10"/>
        <end position="323"/>
    </location>
</feature>
<feature type="binding site" evidence="5">
    <location>
        <position position="101"/>
    </location>
    <ligand>
        <name>ATP</name>
        <dbReference type="ChEBI" id="CHEBI:30616"/>
    </ligand>
</feature>
<evidence type="ECO:0000259" key="8">
    <source>
        <dbReference type="Pfam" id="PF05189"/>
    </source>
</evidence>
<keyword evidence="5" id="KW-0067">ATP-binding</keyword>
<dbReference type="GO" id="GO:0005524">
    <property type="term" value="F:ATP binding"/>
    <property type="evidence" value="ECO:0007669"/>
    <property type="project" value="UniProtKB-KW"/>
</dbReference>
<gene>
    <name evidence="5 9" type="primary">rtcA</name>
    <name evidence="9" type="ordered locus">MCP_2445</name>
</gene>
<dbReference type="EMBL" id="AP011532">
    <property type="protein sequence ID" value="BAI62517.1"/>
    <property type="molecule type" value="Genomic_DNA"/>
</dbReference>
<evidence type="ECO:0000256" key="6">
    <source>
        <dbReference type="NCBIfam" id="TIGR03399"/>
    </source>
</evidence>
<organism evidence="9 10">
    <name type="scientific">Methanocella paludicola (strain DSM 17711 / JCM 13418 / NBRC 101707 / SANAE)</name>
    <dbReference type="NCBI Taxonomy" id="304371"/>
    <lineage>
        <taxon>Archaea</taxon>
        <taxon>Methanobacteriati</taxon>
        <taxon>Methanobacteriota</taxon>
        <taxon>Stenosarchaea group</taxon>
        <taxon>Methanomicrobia</taxon>
        <taxon>Methanocellales</taxon>
        <taxon>Methanocellaceae</taxon>
        <taxon>Methanocella</taxon>
    </lineage>
</organism>
<evidence type="ECO:0000256" key="4">
    <source>
        <dbReference type="ARBA" id="ARBA00022741"/>
    </source>
</evidence>
<feature type="binding site" evidence="5">
    <location>
        <begin position="279"/>
        <end position="283"/>
    </location>
    <ligand>
        <name>ATP</name>
        <dbReference type="ChEBI" id="CHEBI:30616"/>
    </ligand>
</feature>
<evidence type="ECO:0000256" key="1">
    <source>
        <dbReference type="ARBA" id="ARBA00009206"/>
    </source>
</evidence>
<dbReference type="Gene3D" id="3.30.360.20">
    <property type="entry name" value="RNA 3'-terminal phosphate cyclase, insert domain"/>
    <property type="match status" value="1"/>
</dbReference>
<reference evidence="9 10" key="1">
    <citation type="journal article" date="2007" name="Appl. Environ. Microbiol.">
        <title>Isolation of key methanogens for global methane emission from rice paddy fields: a novel isolate affiliated with the clone cluster rice cluster I.</title>
        <authorList>
            <person name="Sakai S."/>
            <person name="Imachi H."/>
            <person name="Sekiguchi Y."/>
            <person name="Ohashi A."/>
            <person name="Harada H."/>
            <person name="Kamagata Y."/>
        </authorList>
    </citation>
    <scope>NUCLEOTIDE SEQUENCE [LARGE SCALE GENOMIC DNA]</scope>
    <source>
        <strain evidence="10">DSM 17711 / JCM 13418 / NBRC 101707 / SANAE</strain>
    </source>
</reference>
<keyword evidence="5" id="KW-0963">Cytoplasm</keyword>
<sequence>MLLTVDGSVGEGGGQILRTAIALSAIMQKAVRIVNIRKSRPRPGLGIQHVKSIEIARDMTDASVEGLRHGSTEVTFHPGPIKPGNYTINMGTAGSITLALQSILPIAAYAPGPVTLDMTGGTDVKWAPPYDYFHSVTMPALARFGFHIESSLLARGFFPAGNGHVIVRTSPSALQGIDLTEPCGIAVEGVSASSHLPSHVCERQAKAAVEYLRSQGYDVGDIQLDIRNDTSLGSSITLYKGLAGGIALGERGKPAEKVGREAASQLAGALKSGAAVDAHLADQLIIYMALSEGESSISASRLTDHTAAGIRVVEQMTGRKFEIKRIDEKTLIRSSGTRAE</sequence>
<dbReference type="PANTHER" id="PTHR11096">
    <property type="entry name" value="RNA 3' TERMINAL PHOSPHATE CYCLASE"/>
    <property type="match status" value="1"/>
</dbReference>
<protein>
    <recommendedName>
        <fullName evidence="2 5">RNA 3'-terminal phosphate cyclase</fullName>
        <shortName evidence="5">RNA cyclase</shortName>
        <shortName evidence="5">RNA-3'-phosphate cyclase</shortName>
        <ecNumber evidence="5 6">6.5.1.4</ecNumber>
    </recommendedName>
</protein>
<dbReference type="InterPro" id="IPR013792">
    <property type="entry name" value="RNA3'P_cycl/enolpyr_Trfase_a/b"/>
</dbReference>
<dbReference type="GO" id="GO:0003963">
    <property type="term" value="F:RNA-3'-phosphate cyclase activity"/>
    <property type="evidence" value="ECO:0007669"/>
    <property type="project" value="UniProtKB-UniRule"/>
</dbReference>
<comment type="subcellular location">
    <subcellularLocation>
        <location evidence="5">Cytoplasm</location>
    </subcellularLocation>
</comment>
<evidence type="ECO:0000256" key="3">
    <source>
        <dbReference type="ARBA" id="ARBA00022598"/>
    </source>
</evidence>
<dbReference type="InterPro" id="IPR037136">
    <property type="entry name" value="RNA3'_phos_cyclase_dom_sf"/>
</dbReference>
<reference evidence="10" key="3">
    <citation type="journal article" date="2011" name="PLoS ONE">
        <title>Genome sequence of a mesophilic hydrogenotrophic methanogen Methanocella paludicola, the first cultivated representative of the order Methanocellales.</title>
        <authorList>
            <person name="Sakai S."/>
            <person name="Takaki Y."/>
            <person name="Shimamura S."/>
            <person name="Sekine M."/>
            <person name="Tajima T."/>
            <person name="Kosugi H."/>
            <person name="Ichikawa N."/>
            <person name="Tasumi E."/>
            <person name="Hiraki A.T."/>
            <person name="Shimizu A."/>
            <person name="Kato Y."/>
            <person name="Nishiko R."/>
            <person name="Mori K."/>
            <person name="Fujita N."/>
            <person name="Imachi H."/>
            <person name="Takai K."/>
        </authorList>
    </citation>
    <scope>NUCLEOTIDE SEQUENCE [LARGE SCALE GENOMIC DNA]</scope>
    <source>
        <strain evidence="10">DSM 17711 / JCM 13418 / NBRC 101707 / SANAE</strain>
    </source>
</reference>
<evidence type="ECO:0000256" key="2">
    <source>
        <dbReference type="ARBA" id="ARBA00021428"/>
    </source>
</evidence>
<dbReference type="SUPFAM" id="SSF55205">
    <property type="entry name" value="EPT/RTPC-like"/>
    <property type="match status" value="2"/>
</dbReference>
<dbReference type="PIRSF" id="PIRSF005378">
    <property type="entry name" value="RNA3'_term_phos_cycl_euk"/>
    <property type="match status" value="1"/>
</dbReference>
<dbReference type="Pfam" id="PF01137">
    <property type="entry name" value="RTC"/>
    <property type="match status" value="1"/>
</dbReference>
<dbReference type="Pfam" id="PF05189">
    <property type="entry name" value="RTC_insert"/>
    <property type="match status" value="1"/>
</dbReference>
<evidence type="ECO:0000256" key="5">
    <source>
        <dbReference type="HAMAP-Rule" id="MF_00200"/>
    </source>
</evidence>
<dbReference type="InParanoid" id="D1Z1E5"/>
<dbReference type="GeneID" id="8682933"/>
<evidence type="ECO:0000313" key="10">
    <source>
        <dbReference type="Proteomes" id="UP000001882"/>
    </source>
</evidence>
<proteinExistence type="inferred from homology"/>
<dbReference type="PANTHER" id="PTHR11096:SF0">
    <property type="entry name" value="RNA 3'-TERMINAL PHOSPHATE CYCLASE"/>
    <property type="match status" value="1"/>
</dbReference>
<dbReference type="InterPro" id="IPR036553">
    <property type="entry name" value="RPTC_insert"/>
</dbReference>
<keyword evidence="10" id="KW-1185">Reference proteome</keyword>
<dbReference type="InterPro" id="IPR000228">
    <property type="entry name" value="RNA3'_term_phos_cyc"/>
</dbReference>
<dbReference type="InterPro" id="IPR023797">
    <property type="entry name" value="RNA3'_phos_cyclase_dom"/>
</dbReference>
<dbReference type="KEGG" id="mpd:MCP_2445"/>
<dbReference type="InterPro" id="IPR013791">
    <property type="entry name" value="RNA3'-term_phos_cycl_insert"/>
</dbReference>
<dbReference type="FunCoup" id="D1Z1E5">
    <property type="interactions" value="155"/>
</dbReference>
<name>D1Z1E5_METPS</name>
<comment type="catalytic activity">
    <reaction evidence="5">
        <text>a 3'-end 3'-phospho-ribonucleotide-RNA + ATP = a 3'-end 2',3'-cyclophospho-ribonucleotide-RNA + AMP + diphosphate</text>
        <dbReference type="Rhea" id="RHEA:23976"/>
        <dbReference type="Rhea" id="RHEA-COMP:10463"/>
        <dbReference type="Rhea" id="RHEA-COMP:10464"/>
        <dbReference type="ChEBI" id="CHEBI:30616"/>
        <dbReference type="ChEBI" id="CHEBI:33019"/>
        <dbReference type="ChEBI" id="CHEBI:83062"/>
        <dbReference type="ChEBI" id="CHEBI:83064"/>
        <dbReference type="ChEBI" id="CHEBI:456215"/>
        <dbReference type="EC" id="6.5.1.4"/>
    </reaction>
</comment>
<feature type="active site" description="Tele-AMP-histidine intermediate" evidence="5">
    <location>
        <position position="305"/>
    </location>
</feature>
<dbReference type="EC" id="6.5.1.4" evidence="5 6"/>
<dbReference type="InterPro" id="IPR017770">
    <property type="entry name" value="RNA3'_term_phos_cyc_type_1"/>
</dbReference>
<dbReference type="GO" id="GO:0005737">
    <property type="term" value="C:cytoplasm"/>
    <property type="evidence" value="ECO:0007669"/>
    <property type="project" value="UniProtKB-SubCell"/>
</dbReference>
<keyword evidence="4 5" id="KW-0547">Nucleotide-binding</keyword>
<evidence type="ECO:0000259" key="7">
    <source>
        <dbReference type="Pfam" id="PF01137"/>
    </source>
</evidence>
<dbReference type="SUPFAM" id="SSF52913">
    <property type="entry name" value="RNA 3'-terminal phosphate cyclase, RPTC, insert domain"/>
    <property type="match status" value="1"/>
</dbReference>
<accession>D1Z1E5</accession>
<reference evidence="9 10" key="2">
    <citation type="journal article" date="2008" name="Int. J. Syst. Evol. Microbiol.">
        <title>Methanocella paludicola gen. nov., sp. nov., a methane-producing archaeon, the first isolate of the lineage 'Rice Cluster I', and proposal of the new archaeal order Methanocellales ord. nov.</title>
        <authorList>
            <person name="Sakai S."/>
            <person name="Imachi H."/>
            <person name="Hanada S."/>
            <person name="Ohashi A."/>
            <person name="Harada H."/>
            <person name="Kamagata Y."/>
        </authorList>
    </citation>
    <scope>NUCLEOTIDE SEQUENCE [LARGE SCALE GENOMIC DNA]</scope>
    <source>
        <strain evidence="10">DSM 17711 / JCM 13418 / NBRC 101707 / SANAE</strain>
    </source>
</reference>
<dbReference type="GO" id="GO:0006396">
    <property type="term" value="P:RNA processing"/>
    <property type="evidence" value="ECO:0007669"/>
    <property type="project" value="UniProtKB-UniRule"/>
</dbReference>
<dbReference type="Proteomes" id="UP000001882">
    <property type="component" value="Chromosome"/>
</dbReference>
<dbReference type="OrthoDB" id="7994at2157"/>
<dbReference type="HAMAP" id="MF_00200">
    <property type="entry name" value="RTC"/>
    <property type="match status" value="1"/>
</dbReference>
<feature type="domain" description="RNA 3'-terminal phosphate cyclase insert" evidence="8">
    <location>
        <begin position="187"/>
        <end position="270"/>
    </location>
</feature>
<dbReference type="eggNOG" id="arCOG04125">
    <property type="taxonomic scope" value="Archaea"/>
</dbReference>
<comment type="similarity">
    <text evidence="1 5">Belongs to the RNA 3'-terminal cyclase family. Type 1 subfamily.</text>
</comment>